<dbReference type="Proteomes" id="UP001183390">
    <property type="component" value="Unassembled WGS sequence"/>
</dbReference>
<dbReference type="RefSeq" id="WP_311510971.1">
    <property type="nucleotide sequence ID" value="NZ_JAVREP010000003.1"/>
</dbReference>
<keyword evidence="3" id="KW-1185">Reference proteome</keyword>
<accession>A0ABU2M6M4</accession>
<dbReference type="EMBL" id="JAVREP010000003">
    <property type="protein sequence ID" value="MDT0328239.1"/>
    <property type="molecule type" value="Genomic_DNA"/>
</dbReference>
<proteinExistence type="predicted"/>
<organism evidence="2 3">
    <name type="scientific">Nocardiopsis lambiniae</name>
    <dbReference type="NCBI Taxonomy" id="3075539"/>
    <lineage>
        <taxon>Bacteria</taxon>
        <taxon>Bacillati</taxon>
        <taxon>Actinomycetota</taxon>
        <taxon>Actinomycetes</taxon>
        <taxon>Streptosporangiales</taxon>
        <taxon>Nocardiopsidaceae</taxon>
        <taxon>Nocardiopsis</taxon>
    </lineage>
</organism>
<evidence type="ECO:0000313" key="2">
    <source>
        <dbReference type="EMBL" id="MDT0328239.1"/>
    </source>
</evidence>
<evidence type="ECO:0000313" key="3">
    <source>
        <dbReference type="Proteomes" id="UP001183390"/>
    </source>
</evidence>
<sequence>MAEPPEDARPSTALLLAAVCENADAIRSRLSRRPDGPALLEGVLDRAVEGEDPRAALDVLHQALRALGATRGLHGYTRTRGPGEGGGVGVPGLGPARPAPGTLGCPRGRCARAWRPTPAEDVPTCRIHGEPLAPAFGG</sequence>
<reference evidence="3" key="1">
    <citation type="submission" date="2023-07" db="EMBL/GenBank/DDBJ databases">
        <title>30 novel species of actinomycetes from the DSMZ collection.</title>
        <authorList>
            <person name="Nouioui I."/>
        </authorList>
    </citation>
    <scope>NUCLEOTIDE SEQUENCE [LARGE SCALE GENOMIC DNA]</scope>
    <source>
        <strain evidence="3">DSM 44743</strain>
    </source>
</reference>
<name>A0ABU2M6M4_9ACTN</name>
<feature type="compositionally biased region" description="Gly residues" evidence="1">
    <location>
        <begin position="82"/>
        <end position="92"/>
    </location>
</feature>
<evidence type="ECO:0000256" key="1">
    <source>
        <dbReference type="SAM" id="MobiDB-lite"/>
    </source>
</evidence>
<gene>
    <name evidence="2" type="ORF">RM479_07410</name>
</gene>
<protein>
    <submittedName>
        <fullName evidence="2">Uncharacterized protein</fullName>
    </submittedName>
</protein>
<feature type="region of interest" description="Disordered" evidence="1">
    <location>
        <begin position="73"/>
        <end position="95"/>
    </location>
</feature>
<comment type="caution">
    <text evidence="2">The sequence shown here is derived from an EMBL/GenBank/DDBJ whole genome shotgun (WGS) entry which is preliminary data.</text>
</comment>